<dbReference type="OrthoDB" id="62652at2759"/>
<evidence type="ECO:0000313" key="2">
    <source>
        <dbReference type="Proteomes" id="UP000018721"/>
    </source>
</evidence>
<dbReference type="AlphaFoldDB" id="V9E5Z7"/>
<comment type="caution">
    <text evidence="1">The sequence shown here is derived from an EMBL/GenBank/DDBJ whole genome shotgun (WGS) entry which is preliminary data.</text>
</comment>
<dbReference type="Gene3D" id="2.130.10.10">
    <property type="entry name" value="YVTN repeat-like/Quinoprotein amine dehydrogenase"/>
    <property type="match status" value="1"/>
</dbReference>
<evidence type="ECO:0000313" key="1">
    <source>
        <dbReference type="EMBL" id="ETI34376.1"/>
    </source>
</evidence>
<keyword evidence="2" id="KW-1185">Reference proteome</keyword>
<evidence type="ECO:0008006" key="3">
    <source>
        <dbReference type="Google" id="ProtNLM"/>
    </source>
</evidence>
<organism evidence="1 2">
    <name type="scientific">Phytophthora nicotianae P1569</name>
    <dbReference type="NCBI Taxonomy" id="1317065"/>
    <lineage>
        <taxon>Eukaryota</taxon>
        <taxon>Sar</taxon>
        <taxon>Stramenopiles</taxon>
        <taxon>Oomycota</taxon>
        <taxon>Peronosporomycetes</taxon>
        <taxon>Peronosporales</taxon>
        <taxon>Peronosporaceae</taxon>
        <taxon>Phytophthora</taxon>
    </lineage>
</organism>
<proteinExistence type="predicted"/>
<gene>
    <name evidence="1" type="ORF">F443_19103</name>
</gene>
<protein>
    <recommendedName>
        <fullName evidence="3">CNH domain-containing protein</fullName>
    </recommendedName>
</protein>
<dbReference type="Proteomes" id="UP000018721">
    <property type="component" value="Unassembled WGS sequence"/>
</dbReference>
<dbReference type="InterPro" id="IPR011047">
    <property type="entry name" value="Quinoprotein_ADH-like_sf"/>
</dbReference>
<reference evidence="1 2" key="1">
    <citation type="submission" date="2013-11" db="EMBL/GenBank/DDBJ databases">
        <title>The Genome Sequence of Phytophthora parasitica P1569.</title>
        <authorList>
            <consortium name="The Broad Institute Genomics Platform"/>
            <person name="Russ C."/>
            <person name="Tyler B."/>
            <person name="Panabieres F."/>
            <person name="Shan W."/>
            <person name="Tripathy S."/>
            <person name="Grunwald N."/>
            <person name="Machado M."/>
            <person name="Johnson C.S."/>
            <person name="Arredondo F."/>
            <person name="Hong C."/>
            <person name="Coffey M."/>
            <person name="Young S.K."/>
            <person name="Zeng Q."/>
            <person name="Gargeya S."/>
            <person name="Fitzgerald M."/>
            <person name="Abouelleil A."/>
            <person name="Alvarado L."/>
            <person name="Chapman S.B."/>
            <person name="Gainer-Dewar J."/>
            <person name="Goldberg J."/>
            <person name="Griggs A."/>
            <person name="Gujja S."/>
            <person name="Hansen M."/>
            <person name="Howarth C."/>
            <person name="Imamovic A."/>
            <person name="Ireland A."/>
            <person name="Larimer J."/>
            <person name="McCowan C."/>
            <person name="Murphy C."/>
            <person name="Pearson M."/>
            <person name="Poon T.W."/>
            <person name="Priest M."/>
            <person name="Roberts A."/>
            <person name="Saif S."/>
            <person name="Shea T."/>
            <person name="Sykes S."/>
            <person name="Wortman J."/>
            <person name="Nusbaum C."/>
            <person name="Birren B."/>
        </authorList>
    </citation>
    <scope>NUCLEOTIDE SEQUENCE [LARGE SCALE GENOMIC DNA]</scope>
    <source>
        <strain evidence="1 2">P1569</strain>
    </source>
</reference>
<dbReference type="SUPFAM" id="SSF50998">
    <property type="entry name" value="Quinoprotein alcohol dehydrogenase-like"/>
    <property type="match status" value="1"/>
</dbReference>
<name>V9E5Z7_PHYNI</name>
<accession>V9E5Z7</accession>
<sequence>MDNTGPAAAYLRTYAGDLTCAFGRRTGRVYVGTADGNVLAFAANASGESDRTGSAELSLTQLLWRFRVCAQAATSVCGVESDGLDKATLLLVGSAGGELVVLREKLELRRFRLESAVQHICVDRDGEFVVGDALGNLYGVTQHEILWKSRLPTVAPKDDIGAEYFYPSVATPTVQAIAPAKLLDVEKTLSNYVIVATGQKHLLVTHRGQYVGLIPTRTPIATLASFPVGDEDVVLATGEEGVIYRLVSYRDAILKEMPDFRFALEKWAQASFSVAKILPVKTHASTSKSDFAWICFGVDGEVALFCGQKRVKLWSAASFSSARKVELGFPVDMTLLNDRDGNTRQQSGAIVFPERIHIFSIELTDKQ</sequence>
<dbReference type="InterPro" id="IPR015943">
    <property type="entry name" value="WD40/YVTN_repeat-like_dom_sf"/>
</dbReference>
<dbReference type="eggNOG" id="ENOG502S6D5">
    <property type="taxonomic scope" value="Eukaryota"/>
</dbReference>
<dbReference type="HOGENOM" id="CLU_064411_0_0_1"/>
<dbReference type="EMBL" id="ANIZ01003330">
    <property type="protein sequence ID" value="ETI34376.1"/>
    <property type="molecule type" value="Genomic_DNA"/>
</dbReference>